<sequence length="836" mass="92095">MAGSESIAECIRRGLQRAASGALLLLGSLVLACCFASPAHADDGGEPRIVRVAFSQQAQVMWTDTQGKRSGYTYEYLERIAQYANWDYEFVPVDAEGPDAYFEAAAMLEADEVDLISGAFATGDNAGRFSLSDESYATLEAVLLSPAERSDPWEDKAGEKLRVAVANAPALVEDLQAYAKAKGVELELIECADRSEQNAAVRIGSADVLLTSNMSALDGMRVEAHCGARPEYFAMQRGSELASELSRAMERINAVDATFGSKLFDKYFSKTASAFVMTEAEQAFVKTAGTVRVGVQANQQPYQYEEDGKLRGIAVDLLNAIAKKSGLRFEYVSAASRDELEAMLREGRIDMMAGAEYDFDAARTEGVDLSQPYATASYLLVANDSVLEGDIEGKRLALSSASRYSGDFVGSPESYDGAPACVQAVIDGEADYTYADEYVVQYYMNTPTFQGIRVSPQTYEPHRLCFGVSRTFDGALLGILDKAVGSLSETEMQAVVNANVLRDTRFNTLDYLMANPLQAAVMVAAAVLVVVVLVLIILYQRTRAKAKTAMDMKKRLRMYTLCDDHFFEYDWAKGELMVIVPGADEGGAPQQRVVSFPSSPKAPRDERLRAFADMVLSDTRRTEELQSPGDDGEMHWVRVTVEPVRDETGHLVMTMGKVEGIDEERNEKDELIARAEHDSLTRVLNAETMRQRIKHRMSALQGDHEAALLVIDIDNFKDVNDRYGHLAGDHVLKAVARLLRESFRTSDVVGRLGGDEFMVYLDYRDSAEALQEKCDAVRLAVEHHAYETASLHPTVSIGGVFVRAGETFNEAYRRADDTLYEAKNEGRNRCTIAPED</sequence>
<dbReference type="SMART" id="SM00267">
    <property type="entry name" value="GGDEF"/>
    <property type="match status" value="1"/>
</dbReference>
<protein>
    <submittedName>
        <fullName evidence="6">Diguanylate cyclase</fullName>
    </submittedName>
</protein>
<dbReference type="FunFam" id="3.30.70.270:FF:000001">
    <property type="entry name" value="Diguanylate cyclase domain protein"/>
    <property type="match status" value="1"/>
</dbReference>
<feature type="signal peptide" evidence="2">
    <location>
        <begin position="1"/>
        <end position="41"/>
    </location>
</feature>
<proteinExistence type="predicted"/>
<feature type="domain" description="GGDEF" evidence="4">
    <location>
        <begin position="704"/>
        <end position="835"/>
    </location>
</feature>
<evidence type="ECO:0000313" key="8">
    <source>
        <dbReference type="Proteomes" id="UP000270112"/>
    </source>
</evidence>
<dbReference type="Proteomes" id="UP000270112">
    <property type="component" value="Unassembled WGS sequence"/>
</dbReference>
<dbReference type="GO" id="GO:0043709">
    <property type="term" value="P:cell adhesion involved in single-species biofilm formation"/>
    <property type="evidence" value="ECO:0007669"/>
    <property type="project" value="TreeGrafter"/>
</dbReference>
<keyword evidence="1" id="KW-1133">Transmembrane helix</keyword>
<dbReference type="Gene3D" id="3.40.190.10">
    <property type="entry name" value="Periplasmic binding protein-like II"/>
    <property type="match status" value="4"/>
</dbReference>
<feature type="domain" description="PAC" evidence="3">
    <location>
        <begin position="621"/>
        <end position="673"/>
    </location>
</feature>
<dbReference type="OrthoDB" id="9805474at2"/>
<evidence type="ECO:0000259" key="4">
    <source>
        <dbReference type="PROSITE" id="PS50887"/>
    </source>
</evidence>
<evidence type="ECO:0000256" key="2">
    <source>
        <dbReference type="SAM" id="SignalP"/>
    </source>
</evidence>
<dbReference type="RefSeq" id="WP_114546023.1">
    <property type="nucleotide sequence ID" value="NZ_PPTT01000010.1"/>
</dbReference>
<evidence type="ECO:0000313" key="7">
    <source>
        <dbReference type="Proteomes" id="UP000253817"/>
    </source>
</evidence>
<dbReference type="Pfam" id="PF00990">
    <property type="entry name" value="GGDEF"/>
    <property type="match status" value="1"/>
</dbReference>
<dbReference type="GO" id="GO:0052621">
    <property type="term" value="F:diguanylate cyclase activity"/>
    <property type="evidence" value="ECO:0007669"/>
    <property type="project" value="TreeGrafter"/>
</dbReference>
<dbReference type="InterPro" id="IPR000160">
    <property type="entry name" value="GGDEF_dom"/>
</dbReference>
<evidence type="ECO:0000259" key="3">
    <source>
        <dbReference type="PROSITE" id="PS50113"/>
    </source>
</evidence>
<name>A0A3N0J276_9ACTN</name>
<reference evidence="6" key="3">
    <citation type="journal article" date="2019" name="Microbiol. Resour. Announc.">
        <title>Draft Genome Sequences of Type Strains of Gordonibacter faecihominis, Paraeggerthella hongkongensis, Parvibacter caecicola,Slackia equolifaciens, Slackia faecicanis, and Slackia isoflavoniconvertens.</title>
        <authorList>
            <person name="Danylec N."/>
            <person name="Stoll D.A."/>
            <person name="Dotsch A."/>
            <person name="Huch M."/>
        </authorList>
    </citation>
    <scope>NUCLEOTIDE SEQUENCE</scope>
    <source>
        <strain evidence="6">DSM 16107</strain>
    </source>
</reference>
<feature type="transmembrane region" description="Helical" evidence="1">
    <location>
        <begin position="517"/>
        <end position="539"/>
    </location>
</feature>
<comment type="caution">
    <text evidence="6">The sequence shown here is derived from an EMBL/GenBank/DDBJ whole genome shotgun (WGS) entry which is preliminary data.</text>
</comment>
<dbReference type="CDD" id="cd01007">
    <property type="entry name" value="PBP2_BvgS_HisK_like"/>
    <property type="match status" value="1"/>
</dbReference>
<reference evidence="5 7" key="1">
    <citation type="journal article" date="2018" name="Elife">
        <title>Discovery and characterization of a prevalent human gut bacterial enzyme sufficient for the inactivation of a family of plant toxins.</title>
        <authorList>
            <person name="Koppel N."/>
            <person name="Bisanz J.E."/>
            <person name="Pandelia M.E."/>
            <person name="Turnbaugh P.J."/>
            <person name="Balskus E.P."/>
        </authorList>
    </citation>
    <scope>NUCLEOTIDE SEQUENCE [LARGE SCALE GENOMIC DNA]</scope>
    <source>
        <strain evidence="5 7">DSM 16107</strain>
    </source>
</reference>
<evidence type="ECO:0000313" key="5">
    <source>
        <dbReference type="EMBL" id="RDB69270.1"/>
    </source>
</evidence>
<dbReference type="PROSITE" id="PS50113">
    <property type="entry name" value="PAC"/>
    <property type="match status" value="1"/>
</dbReference>
<keyword evidence="1" id="KW-0472">Membrane</keyword>
<dbReference type="InterPro" id="IPR029787">
    <property type="entry name" value="Nucleotide_cyclase"/>
</dbReference>
<dbReference type="InterPro" id="IPR043128">
    <property type="entry name" value="Rev_trsase/Diguanyl_cyclase"/>
</dbReference>
<dbReference type="PROSITE" id="PS50887">
    <property type="entry name" value="GGDEF"/>
    <property type="match status" value="1"/>
</dbReference>
<accession>A0A3N0J276</accession>
<keyword evidence="2" id="KW-0732">Signal</keyword>
<dbReference type="PANTHER" id="PTHR45138:SF9">
    <property type="entry name" value="DIGUANYLATE CYCLASE DGCM-RELATED"/>
    <property type="match status" value="1"/>
</dbReference>
<dbReference type="GO" id="GO:0005886">
    <property type="term" value="C:plasma membrane"/>
    <property type="evidence" value="ECO:0007669"/>
    <property type="project" value="TreeGrafter"/>
</dbReference>
<reference evidence="8" key="2">
    <citation type="submission" date="2018-05" db="EMBL/GenBank/DDBJ databases">
        <title>Genome Sequencing of selected type strains of the family Eggerthellaceae.</title>
        <authorList>
            <person name="Danylec N."/>
            <person name="Stoll D.A."/>
            <person name="Doetsch A."/>
            <person name="Huch M."/>
        </authorList>
    </citation>
    <scope>NUCLEOTIDE SEQUENCE [LARGE SCALE GENOMIC DNA]</scope>
    <source>
        <strain evidence="8">DSM 16107</strain>
    </source>
</reference>
<dbReference type="Gene3D" id="3.30.450.20">
    <property type="entry name" value="PAS domain"/>
    <property type="match status" value="1"/>
</dbReference>
<dbReference type="GO" id="GO:1902201">
    <property type="term" value="P:negative regulation of bacterial-type flagellum-dependent cell motility"/>
    <property type="evidence" value="ECO:0007669"/>
    <property type="project" value="TreeGrafter"/>
</dbReference>
<dbReference type="Pfam" id="PF00497">
    <property type="entry name" value="SBP_bac_3"/>
    <property type="match status" value="2"/>
</dbReference>
<dbReference type="SMART" id="SM00062">
    <property type="entry name" value="PBPb"/>
    <property type="match status" value="2"/>
</dbReference>
<dbReference type="Proteomes" id="UP000253817">
    <property type="component" value="Unassembled WGS sequence"/>
</dbReference>
<dbReference type="NCBIfam" id="TIGR00254">
    <property type="entry name" value="GGDEF"/>
    <property type="match status" value="1"/>
</dbReference>
<dbReference type="InterPro" id="IPR000700">
    <property type="entry name" value="PAS-assoc_C"/>
</dbReference>
<evidence type="ECO:0000313" key="6">
    <source>
        <dbReference type="EMBL" id="RNM43066.1"/>
    </source>
</evidence>
<dbReference type="InterPro" id="IPR001638">
    <property type="entry name" value="Solute-binding_3/MltF_N"/>
</dbReference>
<feature type="chain" id="PRO_5030078798" evidence="2">
    <location>
        <begin position="42"/>
        <end position="836"/>
    </location>
</feature>
<dbReference type="AlphaFoldDB" id="A0A3N0J276"/>
<dbReference type="Gene3D" id="3.30.70.270">
    <property type="match status" value="1"/>
</dbReference>
<dbReference type="EMBL" id="PPTT01000010">
    <property type="protein sequence ID" value="RDB69270.1"/>
    <property type="molecule type" value="Genomic_DNA"/>
</dbReference>
<dbReference type="SUPFAM" id="SSF53850">
    <property type="entry name" value="Periplasmic binding protein-like II"/>
    <property type="match status" value="2"/>
</dbReference>
<keyword evidence="7" id="KW-1185">Reference proteome</keyword>
<evidence type="ECO:0000256" key="1">
    <source>
        <dbReference type="SAM" id="Phobius"/>
    </source>
</evidence>
<dbReference type="EMBL" id="QICC01000004">
    <property type="protein sequence ID" value="RNM43066.1"/>
    <property type="molecule type" value="Genomic_DNA"/>
</dbReference>
<dbReference type="PANTHER" id="PTHR45138">
    <property type="entry name" value="REGULATORY COMPONENTS OF SENSORY TRANSDUCTION SYSTEM"/>
    <property type="match status" value="1"/>
</dbReference>
<dbReference type="CDD" id="cd01949">
    <property type="entry name" value="GGDEF"/>
    <property type="match status" value="1"/>
</dbReference>
<keyword evidence="1" id="KW-0812">Transmembrane</keyword>
<organism evidence="6 8">
    <name type="scientific">Eggerthella sinensis</name>
    <dbReference type="NCBI Taxonomy" id="242230"/>
    <lineage>
        <taxon>Bacteria</taxon>
        <taxon>Bacillati</taxon>
        <taxon>Actinomycetota</taxon>
        <taxon>Coriobacteriia</taxon>
        <taxon>Eggerthellales</taxon>
        <taxon>Eggerthellaceae</taxon>
        <taxon>Eggerthella</taxon>
    </lineage>
</organism>
<dbReference type="InterPro" id="IPR050469">
    <property type="entry name" value="Diguanylate_Cyclase"/>
</dbReference>
<gene>
    <name evidence="5" type="ORF">C1876_07110</name>
    <name evidence="6" type="ORF">DMP09_02105</name>
</gene>
<dbReference type="SUPFAM" id="SSF55073">
    <property type="entry name" value="Nucleotide cyclase"/>
    <property type="match status" value="1"/>
</dbReference>